<dbReference type="Proteomes" id="UP000001072">
    <property type="component" value="Unassembled WGS sequence"/>
</dbReference>
<evidence type="ECO:0000313" key="3">
    <source>
        <dbReference type="Proteomes" id="UP000001072"/>
    </source>
</evidence>
<name>F4R6B7_MELLP</name>
<evidence type="ECO:0000313" key="2">
    <source>
        <dbReference type="EMBL" id="EGG11851.1"/>
    </source>
</evidence>
<evidence type="ECO:0000256" key="1">
    <source>
        <dbReference type="SAM" id="MobiDB-lite"/>
    </source>
</evidence>
<protein>
    <submittedName>
        <fullName evidence="2">Uncharacterized protein</fullName>
    </submittedName>
</protein>
<feature type="region of interest" description="Disordered" evidence="1">
    <location>
        <begin position="148"/>
        <end position="172"/>
    </location>
</feature>
<feature type="compositionally biased region" description="Polar residues" evidence="1">
    <location>
        <begin position="149"/>
        <end position="161"/>
    </location>
</feature>
<reference evidence="3" key="1">
    <citation type="journal article" date="2011" name="Proc. Natl. Acad. Sci. U.S.A.">
        <title>Obligate biotrophy features unraveled by the genomic analysis of rust fungi.</title>
        <authorList>
            <person name="Duplessis S."/>
            <person name="Cuomo C.A."/>
            <person name="Lin Y.-C."/>
            <person name="Aerts A."/>
            <person name="Tisserant E."/>
            <person name="Veneault-Fourrey C."/>
            <person name="Joly D.L."/>
            <person name="Hacquard S."/>
            <person name="Amselem J."/>
            <person name="Cantarel B.L."/>
            <person name="Chiu R."/>
            <person name="Coutinho P.M."/>
            <person name="Feau N."/>
            <person name="Field M."/>
            <person name="Frey P."/>
            <person name="Gelhaye E."/>
            <person name="Goldberg J."/>
            <person name="Grabherr M.G."/>
            <person name="Kodira C.D."/>
            <person name="Kohler A."/>
            <person name="Kuees U."/>
            <person name="Lindquist E.A."/>
            <person name="Lucas S.M."/>
            <person name="Mago R."/>
            <person name="Mauceli E."/>
            <person name="Morin E."/>
            <person name="Murat C."/>
            <person name="Pangilinan J.L."/>
            <person name="Park R."/>
            <person name="Pearson M."/>
            <person name="Quesneville H."/>
            <person name="Rouhier N."/>
            <person name="Sakthikumar S."/>
            <person name="Salamov A.A."/>
            <person name="Schmutz J."/>
            <person name="Selles B."/>
            <person name="Shapiro H."/>
            <person name="Tanguay P."/>
            <person name="Tuskan G.A."/>
            <person name="Henrissat B."/>
            <person name="Van de Peer Y."/>
            <person name="Rouze P."/>
            <person name="Ellis J.G."/>
            <person name="Dodds P.N."/>
            <person name="Schein J.E."/>
            <person name="Zhong S."/>
            <person name="Hamelin R.C."/>
            <person name="Grigoriev I.V."/>
            <person name="Szabo L.J."/>
            <person name="Martin F."/>
        </authorList>
    </citation>
    <scope>NUCLEOTIDE SEQUENCE [LARGE SCALE GENOMIC DNA]</scope>
    <source>
        <strain evidence="3">98AG31 / pathotype 3-4-7</strain>
    </source>
</reference>
<accession>F4R6B7</accession>
<dbReference type="HOGENOM" id="CLU_1441340_0_0_1"/>
<dbReference type="KEGG" id="mlr:MELLADRAFT_101587"/>
<proteinExistence type="predicted"/>
<dbReference type="RefSeq" id="XP_007404226.1">
    <property type="nucleotide sequence ID" value="XM_007404164.1"/>
</dbReference>
<gene>
    <name evidence="2" type="ORF">MELLADRAFT_101587</name>
</gene>
<sequence>MASLDTIEAQLENPIRNVLDRLAALHQQCYAWSKEQSKQELEGIKATVEACSRLMNSVLSGKRRMHAISLKMFKLIKSEMQQFEPEKVADSKSVICGYVDGITERQEWEYYHLLQSLTKQHAEAAATPNKSVQEPELVDSNKVAETTALDPSTQIASTTNYEPAAPTKEKTLDPCPFGTGLLAFDVLS</sequence>
<dbReference type="GeneID" id="18921401"/>
<dbReference type="VEuPathDB" id="FungiDB:MELLADRAFT_101587"/>
<keyword evidence="3" id="KW-1185">Reference proteome</keyword>
<dbReference type="OrthoDB" id="271164at2759"/>
<dbReference type="EMBL" id="GL883091">
    <property type="protein sequence ID" value="EGG11851.1"/>
    <property type="molecule type" value="Genomic_DNA"/>
</dbReference>
<dbReference type="InParanoid" id="F4R6B7"/>
<organism evidence="3">
    <name type="scientific">Melampsora larici-populina (strain 98AG31 / pathotype 3-4-7)</name>
    <name type="common">Poplar leaf rust fungus</name>
    <dbReference type="NCBI Taxonomy" id="747676"/>
    <lineage>
        <taxon>Eukaryota</taxon>
        <taxon>Fungi</taxon>
        <taxon>Dikarya</taxon>
        <taxon>Basidiomycota</taxon>
        <taxon>Pucciniomycotina</taxon>
        <taxon>Pucciniomycetes</taxon>
        <taxon>Pucciniales</taxon>
        <taxon>Melampsoraceae</taxon>
        <taxon>Melampsora</taxon>
    </lineage>
</organism>
<dbReference type="STRING" id="747676.F4R6B7"/>
<dbReference type="AlphaFoldDB" id="F4R6B7"/>